<dbReference type="EMBL" id="CP001045">
    <property type="protein sequence ID" value="ACC75067.1"/>
    <property type="molecule type" value="Genomic_DNA"/>
</dbReference>
<feature type="compositionally biased region" description="Basic and acidic residues" evidence="1">
    <location>
        <begin position="77"/>
        <end position="91"/>
    </location>
</feature>
<dbReference type="HOGENOM" id="CLU_171581_0_1_4"/>
<dbReference type="KEGG" id="bph:Bphy_6005"/>
<keyword evidence="3" id="KW-0614">Plasmid</keyword>
<feature type="region of interest" description="Disordered" evidence="1">
    <location>
        <begin position="1"/>
        <end position="22"/>
    </location>
</feature>
<feature type="transmembrane region" description="Helical" evidence="2">
    <location>
        <begin position="50"/>
        <end position="69"/>
    </location>
</feature>
<evidence type="ECO:0000256" key="2">
    <source>
        <dbReference type="SAM" id="Phobius"/>
    </source>
</evidence>
<evidence type="ECO:0000313" key="3">
    <source>
        <dbReference type="EMBL" id="ACC75067.1"/>
    </source>
</evidence>
<evidence type="ECO:0000256" key="1">
    <source>
        <dbReference type="SAM" id="MobiDB-lite"/>
    </source>
</evidence>
<name>B2JVU0_PARP8</name>
<proteinExistence type="predicted"/>
<keyword evidence="4" id="KW-1185">Reference proteome</keyword>
<organism evidence="3 4">
    <name type="scientific">Paraburkholderia phymatum (strain DSM 17167 / CIP 108236 / LMG 21445 / STM815)</name>
    <name type="common">Burkholderia phymatum</name>
    <dbReference type="NCBI Taxonomy" id="391038"/>
    <lineage>
        <taxon>Bacteria</taxon>
        <taxon>Pseudomonadati</taxon>
        <taxon>Pseudomonadota</taxon>
        <taxon>Betaproteobacteria</taxon>
        <taxon>Burkholderiales</taxon>
        <taxon>Burkholderiaceae</taxon>
        <taxon>Paraburkholderia</taxon>
    </lineage>
</organism>
<geneLocation type="plasmid" evidence="3 4">
    <name>pBPHY01</name>
</geneLocation>
<gene>
    <name evidence="3" type="ordered locus">Bphy_6005</name>
</gene>
<evidence type="ECO:0000313" key="4">
    <source>
        <dbReference type="Proteomes" id="UP000001192"/>
    </source>
</evidence>
<accession>B2JVU0</accession>
<keyword evidence="2" id="KW-0812">Transmembrane</keyword>
<evidence type="ECO:0008006" key="5">
    <source>
        <dbReference type="Google" id="ProtNLM"/>
    </source>
</evidence>
<sequence length="98" mass="11217">MQRVKPLPGESEEDRMQHDERSRFPGGNIVLLAFIAIGGFYLVTEHRAHLLGWLPFLLLLACPLMHLFMHHGGHGGDAPHPEDEDRTDRNQSSHFHHH</sequence>
<dbReference type="InterPro" id="IPR021682">
    <property type="entry name" value="DUF2933"/>
</dbReference>
<keyword evidence="2" id="KW-1133">Transmembrane helix</keyword>
<keyword evidence="2" id="KW-0472">Membrane</keyword>
<dbReference type="SUPFAM" id="SSF53756">
    <property type="entry name" value="UDP-Glycosyltransferase/glycogen phosphorylase"/>
    <property type="match status" value="1"/>
</dbReference>
<protein>
    <recommendedName>
        <fullName evidence="5">DUF2933 domain-containing protein</fullName>
    </recommendedName>
</protein>
<reference evidence="4" key="1">
    <citation type="journal article" date="2014" name="Stand. Genomic Sci.">
        <title>Complete genome sequence of Burkholderia phymatum STM815(T), a broad host range and efficient nitrogen-fixing symbiont of Mimosa species.</title>
        <authorList>
            <person name="Moulin L."/>
            <person name="Klonowska A."/>
            <person name="Caroline B."/>
            <person name="Booth K."/>
            <person name="Vriezen J.A."/>
            <person name="Melkonian R."/>
            <person name="James E.K."/>
            <person name="Young J.P."/>
            <person name="Bena G."/>
            <person name="Hauser L."/>
            <person name="Land M."/>
            <person name="Kyrpides N."/>
            <person name="Bruce D."/>
            <person name="Chain P."/>
            <person name="Copeland A."/>
            <person name="Pitluck S."/>
            <person name="Woyke T."/>
            <person name="Lizotte-Waniewski M."/>
            <person name="Bristow J."/>
            <person name="Riley M."/>
        </authorList>
    </citation>
    <scope>NUCLEOTIDE SEQUENCE [LARGE SCALE GENOMIC DNA]</scope>
    <source>
        <strain evidence="4">DSM 17167 / CIP 108236 / LMG 21445 / STM815</strain>
        <plasmid evidence="4">Plasmid pBPHY01</plasmid>
    </source>
</reference>
<feature type="transmembrane region" description="Helical" evidence="2">
    <location>
        <begin position="24"/>
        <end position="44"/>
    </location>
</feature>
<dbReference type="AlphaFoldDB" id="B2JVU0"/>
<feature type="region of interest" description="Disordered" evidence="1">
    <location>
        <begin position="72"/>
        <end position="98"/>
    </location>
</feature>
<dbReference type="Pfam" id="PF11666">
    <property type="entry name" value="DUF2933"/>
    <property type="match status" value="1"/>
</dbReference>
<dbReference type="Proteomes" id="UP000001192">
    <property type="component" value="Plasmid pBPHY01"/>
</dbReference>